<evidence type="ECO:0000313" key="3">
    <source>
        <dbReference type="Proteomes" id="UP000630615"/>
    </source>
</evidence>
<dbReference type="Gene3D" id="3.90.1720.10">
    <property type="entry name" value="endopeptidase domain like (from Nostoc punctiforme)"/>
    <property type="match status" value="1"/>
</dbReference>
<dbReference type="Proteomes" id="UP000630615">
    <property type="component" value="Unassembled WGS sequence"/>
</dbReference>
<sequence length="248" mass="27980">MAANDKQLVLWFDVRKGMLTYSMYGSRNGTDGTADCSGSITQAIKDAGGKPYAYLYSTVTLEPYLKENDYERIAVNQEWNAQVGDIVMMSWGRSMADSAGAGGHVGTMKNANDFISVDYWTGGQQGTAVSEHNIDHYLATNQPSYFEVWRLKTSSSSNNNNSNENINTETPTQNLGDDEMYIYEVTRKNGKTEIWFMNGLTRWYLPTNEAVATAEAQLKKYGRSTARMRFNHDNYQLKQLEKSSKEIK</sequence>
<protein>
    <recommendedName>
        <fullName evidence="1">Bacteriophage lysin domain-containing protein</fullName>
    </recommendedName>
</protein>
<dbReference type="Pfam" id="PF05382">
    <property type="entry name" value="Amidase_5"/>
    <property type="match status" value="1"/>
</dbReference>
<organism evidence="2 3">
    <name type="scientific">Enterococcus wangshanyuanii</name>
    <dbReference type="NCBI Taxonomy" id="2005703"/>
    <lineage>
        <taxon>Bacteria</taxon>
        <taxon>Bacillati</taxon>
        <taxon>Bacillota</taxon>
        <taxon>Bacilli</taxon>
        <taxon>Lactobacillales</taxon>
        <taxon>Enterococcaceae</taxon>
        <taxon>Enterococcus</taxon>
    </lineage>
</organism>
<evidence type="ECO:0000259" key="1">
    <source>
        <dbReference type="Pfam" id="PF05382"/>
    </source>
</evidence>
<accession>A0ABQ1PQI8</accession>
<proteinExistence type="predicted"/>
<reference evidence="3" key="1">
    <citation type="journal article" date="2019" name="Int. J. Syst. Evol. Microbiol.">
        <title>The Global Catalogue of Microorganisms (GCM) 10K type strain sequencing project: providing services to taxonomists for standard genome sequencing and annotation.</title>
        <authorList>
            <consortium name="The Broad Institute Genomics Platform"/>
            <consortium name="The Broad Institute Genome Sequencing Center for Infectious Disease"/>
            <person name="Wu L."/>
            <person name="Ma J."/>
        </authorList>
    </citation>
    <scope>NUCLEOTIDE SEQUENCE [LARGE SCALE GENOMIC DNA]</scope>
    <source>
        <strain evidence="3">CGMCC 1.15942</strain>
    </source>
</reference>
<keyword evidence="3" id="KW-1185">Reference proteome</keyword>
<evidence type="ECO:0000313" key="2">
    <source>
        <dbReference type="EMBL" id="GGD01482.1"/>
    </source>
</evidence>
<dbReference type="InterPro" id="IPR008044">
    <property type="entry name" value="Phage_lysin"/>
</dbReference>
<feature type="domain" description="Bacteriophage lysin" evidence="1">
    <location>
        <begin position="6"/>
        <end position="156"/>
    </location>
</feature>
<dbReference type="RefSeq" id="WP_088271271.1">
    <property type="nucleotide sequence ID" value="NZ_BMKI01000011.1"/>
</dbReference>
<name>A0ABQ1PQI8_9ENTE</name>
<dbReference type="EMBL" id="BMKI01000011">
    <property type="protein sequence ID" value="GGD01482.1"/>
    <property type="molecule type" value="Genomic_DNA"/>
</dbReference>
<gene>
    <name evidence="2" type="ORF">GCM10011573_33850</name>
</gene>
<comment type="caution">
    <text evidence="2">The sequence shown here is derived from an EMBL/GenBank/DDBJ whole genome shotgun (WGS) entry which is preliminary data.</text>
</comment>